<dbReference type="Gene3D" id="3.40.1190.10">
    <property type="entry name" value="Mur-like, catalytic domain"/>
    <property type="match status" value="1"/>
</dbReference>
<dbReference type="InterPro" id="IPR050061">
    <property type="entry name" value="MurCDEF_pg_biosynth"/>
</dbReference>
<keyword evidence="10 14" id="KW-0573">Peptidoglycan synthesis</keyword>
<evidence type="ECO:0000256" key="14">
    <source>
        <dbReference type="HAMAP-Rule" id="MF_00046"/>
    </source>
</evidence>
<organism evidence="18 19">
    <name type="scientific">candidate division WOR-3 bacterium JGI_Cruoil_03_44_89</name>
    <dbReference type="NCBI Taxonomy" id="1973748"/>
    <lineage>
        <taxon>Bacteria</taxon>
        <taxon>Bacteria division WOR-3</taxon>
    </lineage>
</organism>
<dbReference type="GO" id="GO:0051301">
    <property type="term" value="P:cell division"/>
    <property type="evidence" value="ECO:0007669"/>
    <property type="project" value="UniProtKB-KW"/>
</dbReference>
<dbReference type="SUPFAM" id="SSF51984">
    <property type="entry name" value="MurCD N-terminal domain"/>
    <property type="match status" value="1"/>
</dbReference>
<keyword evidence="12 14" id="KW-0961">Cell wall biogenesis/degradation</keyword>
<dbReference type="Pfam" id="PF08245">
    <property type="entry name" value="Mur_ligase_M"/>
    <property type="match status" value="1"/>
</dbReference>
<dbReference type="GO" id="GO:0071555">
    <property type="term" value="P:cell wall organization"/>
    <property type="evidence" value="ECO:0007669"/>
    <property type="project" value="UniProtKB-KW"/>
</dbReference>
<protein>
    <recommendedName>
        <fullName evidence="3 14">UDP-N-acetylmuramate--L-alanine ligase</fullName>
        <ecNumber evidence="3 14">6.3.2.8</ecNumber>
    </recommendedName>
    <alternativeName>
        <fullName evidence="14">UDP-N-acetylmuramoyl-L-alanine synthetase</fullName>
    </alternativeName>
</protein>
<dbReference type="Pfam" id="PF02875">
    <property type="entry name" value="Mur_ligase_C"/>
    <property type="match status" value="1"/>
</dbReference>
<comment type="pathway">
    <text evidence="2 14">Cell wall biogenesis; peptidoglycan biosynthesis.</text>
</comment>
<comment type="similarity">
    <text evidence="14">Belongs to the MurCDEF family.</text>
</comment>
<evidence type="ECO:0000256" key="1">
    <source>
        <dbReference type="ARBA" id="ARBA00004496"/>
    </source>
</evidence>
<evidence type="ECO:0000256" key="2">
    <source>
        <dbReference type="ARBA" id="ARBA00004752"/>
    </source>
</evidence>
<dbReference type="Gene3D" id="3.90.190.20">
    <property type="entry name" value="Mur ligase, C-terminal domain"/>
    <property type="match status" value="1"/>
</dbReference>
<dbReference type="Gene3D" id="3.40.50.720">
    <property type="entry name" value="NAD(P)-binding Rossmann-like Domain"/>
    <property type="match status" value="1"/>
</dbReference>
<evidence type="ECO:0000256" key="11">
    <source>
        <dbReference type="ARBA" id="ARBA00023306"/>
    </source>
</evidence>
<dbReference type="InterPro" id="IPR036615">
    <property type="entry name" value="Mur_ligase_C_dom_sf"/>
</dbReference>
<evidence type="ECO:0000256" key="13">
    <source>
        <dbReference type="ARBA" id="ARBA00047833"/>
    </source>
</evidence>
<dbReference type="Pfam" id="PF01225">
    <property type="entry name" value="Mur_ligase"/>
    <property type="match status" value="1"/>
</dbReference>
<evidence type="ECO:0000259" key="15">
    <source>
        <dbReference type="Pfam" id="PF01225"/>
    </source>
</evidence>
<comment type="subcellular location">
    <subcellularLocation>
        <location evidence="1 14">Cytoplasm</location>
    </subcellularLocation>
</comment>
<dbReference type="EMBL" id="NOZQ01000180">
    <property type="protein sequence ID" value="OYD14485.1"/>
    <property type="molecule type" value="Genomic_DNA"/>
</dbReference>
<dbReference type="GO" id="GO:0005524">
    <property type="term" value="F:ATP binding"/>
    <property type="evidence" value="ECO:0007669"/>
    <property type="project" value="UniProtKB-UniRule"/>
</dbReference>
<dbReference type="EC" id="6.3.2.8" evidence="3 14"/>
<evidence type="ECO:0000256" key="6">
    <source>
        <dbReference type="ARBA" id="ARBA00022618"/>
    </source>
</evidence>
<evidence type="ECO:0000256" key="8">
    <source>
        <dbReference type="ARBA" id="ARBA00022840"/>
    </source>
</evidence>
<dbReference type="Proteomes" id="UP000215215">
    <property type="component" value="Unassembled WGS sequence"/>
</dbReference>
<keyword evidence="5 14" id="KW-0436">Ligase</keyword>
<keyword evidence="9 14" id="KW-0133">Cell shape</keyword>
<evidence type="ECO:0000256" key="5">
    <source>
        <dbReference type="ARBA" id="ARBA00022598"/>
    </source>
</evidence>
<gene>
    <name evidence="14" type="primary">murC</name>
    <name evidence="18" type="ORF">CH333_07850</name>
</gene>
<comment type="catalytic activity">
    <reaction evidence="13 14">
        <text>UDP-N-acetyl-alpha-D-muramate + L-alanine + ATP = UDP-N-acetyl-alpha-D-muramoyl-L-alanine + ADP + phosphate + H(+)</text>
        <dbReference type="Rhea" id="RHEA:23372"/>
        <dbReference type="ChEBI" id="CHEBI:15378"/>
        <dbReference type="ChEBI" id="CHEBI:30616"/>
        <dbReference type="ChEBI" id="CHEBI:43474"/>
        <dbReference type="ChEBI" id="CHEBI:57972"/>
        <dbReference type="ChEBI" id="CHEBI:70757"/>
        <dbReference type="ChEBI" id="CHEBI:83898"/>
        <dbReference type="ChEBI" id="CHEBI:456216"/>
        <dbReference type="EC" id="6.3.2.8"/>
    </reaction>
</comment>
<evidence type="ECO:0000313" key="19">
    <source>
        <dbReference type="Proteomes" id="UP000215215"/>
    </source>
</evidence>
<sequence>MFRHIKHIYFVGIGGSGMSGIAEVLIHSGYRVTGSDIRRTPVTERLAGLGAGITYAHKKENVKDVDVLVYSSAIKESNPEIVAAERMGIPIIPRAEMLGELMRMKQGIAIAGTHGKTTTTSIAARILDFAGYDPTVVVGGRIRSIGSGGRLGKGNYLVCEADESDRSFLSLSPVISIITSIDADHLDNYKDIEEIKVAFTEFANRVPFYGSTILAYDDKNVRDIVKGIRRRTITYGLSEGVQVWGYDVSLGLSSEFSVRTNGDTIGRFCLPLPGKHYVRDAIGAIALGIELEVPEDLLREAVASFEGVERRFEFIRKGDIIIVDDYAHHPREIEETLKAAKSIHEGRIIAIFQPHLYSRTLKLLDGFAKSLALAGEVVVTDIYPAREEPVPGVTGEIIVDRMAIYGKRGKYIRDRKEIPDYVKKMVRKGDMVITMGAGNIREVAVELNEIL</sequence>
<evidence type="ECO:0000256" key="7">
    <source>
        <dbReference type="ARBA" id="ARBA00022741"/>
    </source>
</evidence>
<keyword evidence="11 14" id="KW-0131">Cell cycle</keyword>
<evidence type="ECO:0000256" key="10">
    <source>
        <dbReference type="ARBA" id="ARBA00022984"/>
    </source>
</evidence>
<dbReference type="UniPathway" id="UPA00219"/>
<feature type="domain" description="Mur ligase N-terminal catalytic" evidence="15">
    <location>
        <begin position="7"/>
        <end position="105"/>
    </location>
</feature>
<dbReference type="GO" id="GO:0008763">
    <property type="term" value="F:UDP-N-acetylmuramate-L-alanine ligase activity"/>
    <property type="evidence" value="ECO:0007669"/>
    <property type="project" value="UniProtKB-UniRule"/>
</dbReference>
<proteinExistence type="inferred from homology"/>
<dbReference type="PANTHER" id="PTHR43445">
    <property type="entry name" value="UDP-N-ACETYLMURAMATE--L-ALANINE LIGASE-RELATED"/>
    <property type="match status" value="1"/>
</dbReference>
<name>A0A235BSD9_UNCW3</name>
<dbReference type="InterPro" id="IPR005758">
    <property type="entry name" value="UDP-N-AcMur_Ala_ligase_MurC"/>
</dbReference>
<accession>A0A235BSD9</accession>
<dbReference type="GO" id="GO:0005737">
    <property type="term" value="C:cytoplasm"/>
    <property type="evidence" value="ECO:0007669"/>
    <property type="project" value="UniProtKB-SubCell"/>
</dbReference>
<dbReference type="SUPFAM" id="SSF53244">
    <property type="entry name" value="MurD-like peptide ligases, peptide-binding domain"/>
    <property type="match status" value="1"/>
</dbReference>
<dbReference type="PANTHER" id="PTHR43445:SF3">
    <property type="entry name" value="UDP-N-ACETYLMURAMATE--L-ALANINE LIGASE"/>
    <property type="match status" value="1"/>
</dbReference>
<evidence type="ECO:0000256" key="9">
    <source>
        <dbReference type="ARBA" id="ARBA00022960"/>
    </source>
</evidence>
<dbReference type="NCBIfam" id="TIGR01082">
    <property type="entry name" value="murC"/>
    <property type="match status" value="1"/>
</dbReference>
<dbReference type="GO" id="GO:0009252">
    <property type="term" value="P:peptidoglycan biosynthetic process"/>
    <property type="evidence" value="ECO:0007669"/>
    <property type="project" value="UniProtKB-UniRule"/>
</dbReference>
<dbReference type="HAMAP" id="MF_00046">
    <property type="entry name" value="MurC"/>
    <property type="match status" value="1"/>
</dbReference>
<reference evidence="18 19" key="1">
    <citation type="submission" date="2017-07" db="EMBL/GenBank/DDBJ databases">
        <title>Recovery of genomes from metagenomes via a dereplication, aggregation, and scoring strategy.</title>
        <authorList>
            <person name="Sieber C.M."/>
            <person name="Probst A.J."/>
            <person name="Sharrar A."/>
            <person name="Thomas B.C."/>
            <person name="Hess M."/>
            <person name="Tringe S.G."/>
            <person name="Banfield J.F."/>
        </authorList>
    </citation>
    <scope>NUCLEOTIDE SEQUENCE [LARGE SCALE GENOMIC DNA]</scope>
    <source>
        <strain evidence="18">JGI_Cruoil_03_44_89</strain>
    </source>
</reference>
<dbReference type="InterPro" id="IPR004101">
    <property type="entry name" value="Mur_ligase_C"/>
</dbReference>
<keyword evidence="7 14" id="KW-0547">Nucleotide-binding</keyword>
<dbReference type="InterPro" id="IPR036565">
    <property type="entry name" value="Mur-like_cat_sf"/>
</dbReference>
<evidence type="ECO:0000256" key="4">
    <source>
        <dbReference type="ARBA" id="ARBA00022490"/>
    </source>
</evidence>
<comment type="caution">
    <text evidence="18">The sequence shown here is derived from an EMBL/GenBank/DDBJ whole genome shotgun (WGS) entry which is preliminary data.</text>
</comment>
<dbReference type="GO" id="GO:0008360">
    <property type="term" value="P:regulation of cell shape"/>
    <property type="evidence" value="ECO:0007669"/>
    <property type="project" value="UniProtKB-KW"/>
</dbReference>
<feature type="domain" description="Mur ligase C-terminal" evidence="16">
    <location>
        <begin position="310"/>
        <end position="438"/>
    </location>
</feature>
<evidence type="ECO:0000256" key="12">
    <source>
        <dbReference type="ARBA" id="ARBA00023316"/>
    </source>
</evidence>
<evidence type="ECO:0000259" key="17">
    <source>
        <dbReference type="Pfam" id="PF08245"/>
    </source>
</evidence>
<comment type="function">
    <text evidence="14">Cell wall formation.</text>
</comment>
<evidence type="ECO:0000313" key="18">
    <source>
        <dbReference type="EMBL" id="OYD14485.1"/>
    </source>
</evidence>
<feature type="binding site" evidence="14">
    <location>
        <begin position="112"/>
        <end position="118"/>
    </location>
    <ligand>
        <name>ATP</name>
        <dbReference type="ChEBI" id="CHEBI:30616"/>
    </ligand>
</feature>
<dbReference type="InterPro" id="IPR013221">
    <property type="entry name" value="Mur_ligase_cen"/>
</dbReference>
<evidence type="ECO:0000256" key="3">
    <source>
        <dbReference type="ARBA" id="ARBA00012211"/>
    </source>
</evidence>
<feature type="domain" description="Mur ligase central" evidence="17">
    <location>
        <begin position="110"/>
        <end position="287"/>
    </location>
</feature>
<evidence type="ECO:0000259" key="16">
    <source>
        <dbReference type="Pfam" id="PF02875"/>
    </source>
</evidence>
<keyword evidence="8 14" id="KW-0067">ATP-binding</keyword>
<keyword evidence="6 14" id="KW-0132">Cell division</keyword>
<keyword evidence="4 14" id="KW-0963">Cytoplasm</keyword>
<dbReference type="SUPFAM" id="SSF53623">
    <property type="entry name" value="MurD-like peptide ligases, catalytic domain"/>
    <property type="match status" value="1"/>
</dbReference>
<dbReference type="InterPro" id="IPR000713">
    <property type="entry name" value="Mur_ligase_N"/>
</dbReference>
<dbReference type="AlphaFoldDB" id="A0A235BSD9"/>